<name>A0A011U6M1_9HYPH</name>
<feature type="region of interest" description="Disordered" evidence="1">
    <location>
        <begin position="48"/>
        <end position="111"/>
    </location>
</feature>
<protein>
    <submittedName>
        <fullName evidence="2">Uncharacterized protein</fullName>
    </submittedName>
</protein>
<feature type="compositionally biased region" description="Basic and acidic residues" evidence="1">
    <location>
        <begin position="74"/>
        <end position="83"/>
    </location>
</feature>
<evidence type="ECO:0000256" key="1">
    <source>
        <dbReference type="SAM" id="MobiDB-lite"/>
    </source>
</evidence>
<dbReference type="eggNOG" id="COG1475">
    <property type="taxonomic scope" value="Bacteria"/>
</dbReference>
<dbReference type="EMBL" id="JENY01000042">
    <property type="protein sequence ID" value="EXL01488.1"/>
    <property type="molecule type" value="Genomic_DNA"/>
</dbReference>
<dbReference type="AlphaFoldDB" id="A0A011U6M1"/>
<dbReference type="Proteomes" id="UP000019849">
    <property type="component" value="Unassembled WGS sequence"/>
</dbReference>
<dbReference type="PATRIC" id="fig|69279.3.peg.4656"/>
<proteinExistence type="predicted"/>
<comment type="caution">
    <text evidence="2">The sequence shown here is derived from an EMBL/GenBank/DDBJ whole genome shotgun (WGS) entry which is preliminary data.</text>
</comment>
<gene>
    <name evidence="2" type="ORF">BG36_19025</name>
</gene>
<accession>A0A011U6M1</accession>
<evidence type="ECO:0000313" key="2">
    <source>
        <dbReference type="EMBL" id="EXL01488.1"/>
    </source>
</evidence>
<organism evidence="2 3">
    <name type="scientific">Aquamicrobium defluvii</name>
    <dbReference type="NCBI Taxonomy" id="69279"/>
    <lineage>
        <taxon>Bacteria</taxon>
        <taxon>Pseudomonadati</taxon>
        <taxon>Pseudomonadota</taxon>
        <taxon>Alphaproteobacteria</taxon>
        <taxon>Hyphomicrobiales</taxon>
        <taxon>Phyllobacteriaceae</taxon>
        <taxon>Aquamicrobium</taxon>
    </lineage>
</organism>
<dbReference type="HOGENOM" id="CLU_2153071_0_0_5"/>
<feature type="compositionally biased region" description="Acidic residues" evidence="1">
    <location>
        <begin position="91"/>
        <end position="100"/>
    </location>
</feature>
<reference evidence="2 3" key="1">
    <citation type="submission" date="2014-02" db="EMBL/GenBank/DDBJ databases">
        <title>Aquamicrobium defluvii Genome sequencing.</title>
        <authorList>
            <person name="Wang X."/>
        </authorList>
    </citation>
    <scope>NUCLEOTIDE SEQUENCE [LARGE SCALE GENOMIC DNA]</scope>
    <source>
        <strain evidence="2 3">W13Z1</strain>
    </source>
</reference>
<evidence type="ECO:0000313" key="3">
    <source>
        <dbReference type="Proteomes" id="UP000019849"/>
    </source>
</evidence>
<sequence>MEKRLQRLEEEIWSIDARRHAYDADNMNRGGLFVVFNHDGTPRIERGFIRPEGEAPEPEPEEVADSETVIDGVRVNKDGEIIKDGSSPDPDSGEDEEPEGDAASHFGPSHP</sequence>
<feature type="compositionally biased region" description="Acidic residues" evidence="1">
    <location>
        <begin position="54"/>
        <end position="65"/>
    </location>
</feature>
<dbReference type="STRING" id="69279.BG36_19025"/>